<accession>A0A1G7TZ81</accession>
<keyword evidence="6 7" id="KW-0472">Membrane</keyword>
<name>A0A1G7TZ81_9FLAO</name>
<proteinExistence type="inferred from homology"/>
<dbReference type="PANTHER" id="PTHR34584:SF1">
    <property type="entry name" value="NA(+)_H(+) ANTIPORTER SUBUNIT E1"/>
    <property type="match status" value="1"/>
</dbReference>
<organism evidence="8 9">
    <name type="scientific">Psychroflexus sediminis</name>
    <dbReference type="NCBI Taxonomy" id="470826"/>
    <lineage>
        <taxon>Bacteria</taxon>
        <taxon>Pseudomonadati</taxon>
        <taxon>Bacteroidota</taxon>
        <taxon>Flavobacteriia</taxon>
        <taxon>Flavobacteriales</taxon>
        <taxon>Flavobacteriaceae</taxon>
        <taxon>Psychroflexus</taxon>
    </lineage>
</organism>
<dbReference type="InterPro" id="IPR002758">
    <property type="entry name" value="Cation_antiport_E"/>
</dbReference>
<dbReference type="GO" id="GO:0008324">
    <property type="term" value="F:monoatomic cation transmembrane transporter activity"/>
    <property type="evidence" value="ECO:0007669"/>
    <property type="project" value="InterPro"/>
</dbReference>
<sequence>MKTKFLSNILLMLIWVFLTGEYNFNNFLFGFLLSFIILWILSGFEDKSAKKYFKIIPKIISFFLFFIWELTKANIQVAYEVITPNLNMKPGIVGLPLDAKTDLEITLLANLITLTPGTLALDVSTDRSVLYVHAMYVVDKKDFIEDIKQGFEKRLLEILR</sequence>
<dbReference type="Proteomes" id="UP000199296">
    <property type="component" value="Unassembled WGS sequence"/>
</dbReference>
<evidence type="ECO:0000256" key="1">
    <source>
        <dbReference type="ARBA" id="ARBA00004651"/>
    </source>
</evidence>
<protein>
    <submittedName>
        <fullName evidence="8">Multisubunit sodium/proton antiporter, MrpE subunit</fullName>
    </submittedName>
</protein>
<evidence type="ECO:0000256" key="2">
    <source>
        <dbReference type="ARBA" id="ARBA00006228"/>
    </source>
</evidence>
<dbReference type="EMBL" id="FNCW01000001">
    <property type="protein sequence ID" value="SDG40573.1"/>
    <property type="molecule type" value="Genomic_DNA"/>
</dbReference>
<dbReference type="GO" id="GO:0005886">
    <property type="term" value="C:plasma membrane"/>
    <property type="evidence" value="ECO:0007669"/>
    <property type="project" value="UniProtKB-SubCell"/>
</dbReference>
<keyword evidence="4 7" id="KW-0812">Transmembrane</keyword>
<dbReference type="PANTHER" id="PTHR34584">
    <property type="entry name" value="NA(+)/H(+) ANTIPORTER SUBUNIT E1"/>
    <property type="match status" value="1"/>
</dbReference>
<dbReference type="PIRSF" id="PIRSF019239">
    <property type="entry name" value="MrpE"/>
    <property type="match status" value="1"/>
</dbReference>
<evidence type="ECO:0000256" key="4">
    <source>
        <dbReference type="ARBA" id="ARBA00022692"/>
    </source>
</evidence>
<feature type="transmembrane region" description="Helical" evidence="7">
    <location>
        <begin position="5"/>
        <end position="20"/>
    </location>
</feature>
<evidence type="ECO:0000256" key="5">
    <source>
        <dbReference type="ARBA" id="ARBA00022989"/>
    </source>
</evidence>
<comment type="subcellular location">
    <subcellularLocation>
        <location evidence="1">Cell membrane</location>
        <topology evidence="1">Multi-pass membrane protein</topology>
    </subcellularLocation>
</comment>
<keyword evidence="3" id="KW-1003">Cell membrane</keyword>
<evidence type="ECO:0000313" key="8">
    <source>
        <dbReference type="EMBL" id="SDG40573.1"/>
    </source>
</evidence>
<evidence type="ECO:0000256" key="6">
    <source>
        <dbReference type="ARBA" id="ARBA00023136"/>
    </source>
</evidence>
<dbReference type="OrthoDB" id="9800498at2"/>
<evidence type="ECO:0000256" key="7">
    <source>
        <dbReference type="SAM" id="Phobius"/>
    </source>
</evidence>
<dbReference type="STRING" id="470826.SAMN04488027_101152"/>
<evidence type="ECO:0000313" key="9">
    <source>
        <dbReference type="Proteomes" id="UP000199296"/>
    </source>
</evidence>
<evidence type="ECO:0000256" key="3">
    <source>
        <dbReference type="ARBA" id="ARBA00022475"/>
    </source>
</evidence>
<keyword evidence="9" id="KW-1185">Reference proteome</keyword>
<comment type="similarity">
    <text evidence="2">Belongs to the CPA3 antiporters (TC 2.A.63) subunit E family.</text>
</comment>
<dbReference type="AlphaFoldDB" id="A0A1G7TZ81"/>
<feature type="transmembrane region" description="Helical" evidence="7">
    <location>
        <begin position="26"/>
        <end position="44"/>
    </location>
</feature>
<dbReference type="RefSeq" id="WP_093364322.1">
    <property type="nucleotide sequence ID" value="NZ_FNCW01000001.1"/>
</dbReference>
<dbReference type="Pfam" id="PF01899">
    <property type="entry name" value="MNHE"/>
    <property type="match status" value="1"/>
</dbReference>
<reference evidence="8 9" key="1">
    <citation type="submission" date="2016-10" db="EMBL/GenBank/DDBJ databases">
        <authorList>
            <person name="de Groot N.N."/>
        </authorList>
    </citation>
    <scope>NUCLEOTIDE SEQUENCE [LARGE SCALE GENOMIC DNA]</scope>
    <source>
        <strain evidence="8 9">DSM 19803</strain>
    </source>
</reference>
<keyword evidence="5 7" id="KW-1133">Transmembrane helix</keyword>
<gene>
    <name evidence="8" type="ORF">SAMN04488027_101152</name>
</gene>